<dbReference type="STRING" id="408074.SAMN05660909_01315"/>
<reference evidence="3" key="1">
    <citation type="submission" date="2016-10" db="EMBL/GenBank/DDBJ databases">
        <authorList>
            <person name="Varghese N."/>
            <person name="Submissions S."/>
        </authorList>
    </citation>
    <scope>NUCLEOTIDE SEQUENCE [LARGE SCALE GENOMIC DNA]</scope>
    <source>
        <strain evidence="3">DSM 23920</strain>
    </source>
</reference>
<proteinExistence type="predicted"/>
<dbReference type="RefSeq" id="WP_089759865.1">
    <property type="nucleotide sequence ID" value="NZ_BKAT01000005.1"/>
</dbReference>
<keyword evidence="3" id="KW-1185">Reference proteome</keyword>
<dbReference type="EMBL" id="FNRL01000004">
    <property type="protein sequence ID" value="SEA24900.1"/>
    <property type="molecule type" value="Genomic_DNA"/>
</dbReference>
<accession>A0A1H3ZMI3</accession>
<dbReference type="Proteomes" id="UP000199656">
    <property type="component" value="Unassembled WGS sequence"/>
</dbReference>
<evidence type="ECO:0000313" key="3">
    <source>
        <dbReference type="Proteomes" id="UP000199656"/>
    </source>
</evidence>
<name>A0A1H3ZMI3_9BACT</name>
<evidence type="ECO:0000259" key="1">
    <source>
        <dbReference type="Pfam" id="PF17293"/>
    </source>
</evidence>
<evidence type="ECO:0000313" key="2">
    <source>
        <dbReference type="EMBL" id="SEA24900.1"/>
    </source>
</evidence>
<protein>
    <recommendedName>
        <fullName evidence="1">Arm DNA-binding domain-containing protein</fullName>
    </recommendedName>
</protein>
<sequence>MRSENTFGVTFSIRQNKNKRKDYSVFAKIACNNTPEREITIKGGFDPKNWDEGKGRPHQYNKELREFSTYLTKVEAKLAGIFQELELNEGVLTADNIKNHYLGQGDAVERLTMLELTKRAYDKYSLELKKAALKTMVLPTPI</sequence>
<dbReference type="Pfam" id="PF17293">
    <property type="entry name" value="Arm-DNA-bind_5"/>
    <property type="match status" value="1"/>
</dbReference>
<feature type="domain" description="Arm DNA-binding" evidence="1">
    <location>
        <begin position="11"/>
        <end position="98"/>
    </location>
</feature>
<dbReference type="AlphaFoldDB" id="A0A1H3ZMI3"/>
<dbReference type="OrthoDB" id="892893at2"/>
<gene>
    <name evidence="2" type="ORF">SAMN05660909_01315</name>
</gene>
<organism evidence="2 3">
    <name type="scientific">Chitinophaga terrae</name>
    <name type="common">ex Kim and Jung 2007</name>
    <dbReference type="NCBI Taxonomy" id="408074"/>
    <lineage>
        <taxon>Bacteria</taxon>
        <taxon>Pseudomonadati</taxon>
        <taxon>Bacteroidota</taxon>
        <taxon>Chitinophagia</taxon>
        <taxon>Chitinophagales</taxon>
        <taxon>Chitinophagaceae</taxon>
        <taxon>Chitinophaga</taxon>
    </lineage>
</organism>
<dbReference type="InterPro" id="IPR035386">
    <property type="entry name" value="Arm-DNA-bind_5"/>
</dbReference>